<dbReference type="Proteomes" id="UP000219335">
    <property type="component" value="Unassembled WGS sequence"/>
</dbReference>
<dbReference type="Proteomes" id="UP000181998">
    <property type="component" value="Unassembled WGS sequence"/>
</dbReference>
<keyword evidence="1" id="KW-0472">Membrane</keyword>
<name>A0A0S3AFN7_9PROT</name>
<dbReference type="EMBL" id="OCMU01000001">
    <property type="protein sequence ID" value="SOD16465.1"/>
    <property type="molecule type" value="Genomic_DNA"/>
</dbReference>
<evidence type="ECO:0008006" key="10">
    <source>
        <dbReference type="Google" id="ProtNLM"/>
    </source>
</evidence>
<feature type="transmembrane region" description="Helical" evidence="1">
    <location>
        <begin position="7"/>
        <end position="28"/>
    </location>
</feature>
<reference evidence="5 8" key="3">
    <citation type="submission" date="2017-09" db="EMBL/GenBank/DDBJ databases">
        <authorList>
            <person name="Ehlers B."/>
            <person name="Leendertz F.H."/>
        </authorList>
    </citation>
    <scope>NUCLEOTIDE SEQUENCE [LARGE SCALE GENOMIC DNA]</scope>
    <source>
        <strain evidence="5 8">Nm42</strain>
    </source>
</reference>
<evidence type="ECO:0000313" key="6">
    <source>
        <dbReference type="Proteomes" id="UP000181998"/>
    </source>
</evidence>
<dbReference type="Proteomes" id="UP000244110">
    <property type="component" value="Unassembled WGS sequence"/>
</dbReference>
<evidence type="ECO:0000313" key="9">
    <source>
        <dbReference type="Proteomes" id="UP000244110"/>
    </source>
</evidence>
<evidence type="ECO:0000313" key="3">
    <source>
        <dbReference type="EMBL" id="SDT84827.1"/>
    </source>
</evidence>
<evidence type="ECO:0000313" key="4">
    <source>
        <dbReference type="EMBL" id="SEP75436.1"/>
    </source>
</evidence>
<dbReference type="EMBL" id="QAOL01000031">
    <property type="protein sequence ID" value="PTQ81555.1"/>
    <property type="molecule type" value="Genomic_DNA"/>
</dbReference>
<keyword evidence="1" id="KW-0812">Transmembrane</keyword>
<reference evidence="6 7" key="1">
    <citation type="submission" date="2016-10" db="EMBL/GenBank/DDBJ databases">
        <authorList>
            <person name="Varghese N."/>
            <person name="Submissions S."/>
        </authorList>
    </citation>
    <scope>NUCLEOTIDE SEQUENCE [LARGE SCALE GENOMIC DNA]</scope>
    <source>
        <strain evidence="7">Nm10</strain>
        <strain evidence="6">Nm9</strain>
    </source>
</reference>
<organism evidence="2 9">
    <name type="scientific">Nitrosomonas ureae</name>
    <dbReference type="NCBI Taxonomy" id="44577"/>
    <lineage>
        <taxon>Bacteria</taxon>
        <taxon>Pseudomonadati</taxon>
        <taxon>Pseudomonadota</taxon>
        <taxon>Betaproteobacteria</taxon>
        <taxon>Nitrosomonadales</taxon>
        <taxon>Nitrosomonadaceae</taxon>
        <taxon>Nitrosomonas</taxon>
    </lineage>
</organism>
<dbReference type="RefSeq" id="WP_062557602.1">
    <property type="nucleotide sequence ID" value="NZ_CP013341.1"/>
</dbReference>
<reference evidence="3" key="2">
    <citation type="submission" date="2016-10" db="EMBL/GenBank/DDBJ databases">
        <authorList>
            <person name="de Groot N.N."/>
        </authorList>
    </citation>
    <scope>NUCLEOTIDE SEQUENCE [LARGE SCALE GENOMIC DNA]</scope>
    <source>
        <strain evidence="3">Nm10</strain>
        <strain evidence="4">Nm9</strain>
    </source>
</reference>
<evidence type="ECO:0000313" key="7">
    <source>
        <dbReference type="Proteomes" id="UP000182882"/>
    </source>
</evidence>
<dbReference type="Proteomes" id="UP000182882">
    <property type="component" value="Unassembled WGS sequence"/>
</dbReference>
<dbReference type="AlphaFoldDB" id="A0A0S3AFN7"/>
<protein>
    <recommendedName>
        <fullName evidence="10">C4-dicarboxylate ABC transporter</fullName>
    </recommendedName>
</protein>
<keyword evidence="1" id="KW-1133">Transmembrane helix</keyword>
<proteinExistence type="predicted"/>
<dbReference type="EMBL" id="FOFX01000003">
    <property type="protein sequence ID" value="SEP75436.1"/>
    <property type="molecule type" value="Genomic_DNA"/>
</dbReference>
<dbReference type="OrthoDB" id="8548891at2"/>
<evidence type="ECO:0000313" key="2">
    <source>
        <dbReference type="EMBL" id="PTQ81555.1"/>
    </source>
</evidence>
<dbReference type="KEGG" id="nur:ATY38_00710"/>
<evidence type="ECO:0000256" key="1">
    <source>
        <dbReference type="SAM" id="Phobius"/>
    </source>
</evidence>
<evidence type="ECO:0000313" key="8">
    <source>
        <dbReference type="Proteomes" id="UP000219335"/>
    </source>
</evidence>
<keyword evidence="7" id="KW-1185">Reference proteome</keyword>
<accession>A0A0S3AFN7</accession>
<sequence length="72" mass="8145">MKTSQIFIISAIVISTTFFGVLSVFDLPESVTDWFISDVILGAILYINYLVIAMLSDSPKSRMYYTRKKITA</sequence>
<feature type="transmembrane region" description="Helical" evidence="1">
    <location>
        <begin position="34"/>
        <end position="55"/>
    </location>
</feature>
<dbReference type="EMBL" id="FNLN01000002">
    <property type="protein sequence ID" value="SDT84827.1"/>
    <property type="molecule type" value="Genomic_DNA"/>
</dbReference>
<evidence type="ECO:0000313" key="5">
    <source>
        <dbReference type="EMBL" id="SOD16465.1"/>
    </source>
</evidence>
<reference evidence="2 9" key="4">
    <citation type="submission" date="2018-04" db="EMBL/GenBank/DDBJ databases">
        <title>Active sludge and wastewater microbial communities from Klosterneuburg, Austria.</title>
        <authorList>
            <person name="Wagner M."/>
        </authorList>
    </citation>
    <scope>NUCLEOTIDE SEQUENCE [LARGE SCALE GENOMIC DNA]</scope>
    <source>
        <strain evidence="2 9">Nm4</strain>
    </source>
</reference>
<gene>
    <name evidence="2" type="ORF">C8R28_103116</name>
    <name evidence="3" type="ORF">SAMN05216406_102126</name>
    <name evidence="4" type="ORF">SAMN05421510_1003115</name>
    <name evidence="5" type="ORF">SAMN06297164_0545</name>
</gene>